<dbReference type="GO" id="GO:0030178">
    <property type="term" value="P:negative regulation of Wnt signaling pathway"/>
    <property type="evidence" value="ECO:0007669"/>
    <property type="project" value="TreeGrafter"/>
</dbReference>
<dbReference type="GO" id="GO:0004791">
    <property type="term" value="F:thioredoxin-disulfide reductase (NADPH) activity"/>
    <property type="evidence" value="ECO:0007669"/>
    <property type="project" value="TreeGrafter"/>
</dbReference>
<dbReference type="GO" id="GO:0005634">
    <property type="term" value="C:nucleus"/>
    <property type="evidence" value="ECO:0007669"/>
    <property type="project" value="TreeGrafter"/>
</dbReference>
<dbReference type="PROSITE" id="PS51352">
    <property type="entry name" value="THIOREDOXIN_2"/>
    <property type="match status" value="1"/>
</dbReference>
<dbReference type="Pfam" id="PF13905">
    <property type="entry name" value="Thioredoxin_8"/>
    <property type="match status" value="1"/>
</dbReference>
<dbReference type="AlphaFoldDB" id="A0A7S0B3D4"/>
<dbReference type="InterPro" id="IPR013766">
    <property type="entry name" value="Thioredoxin_domain"/>
</dbReference>
<evidence type="ECO:0000259" key="1">
    <source>
        <dbReference type="PROSITE" id="PS51352"/>
    </source>
</evidence>
<feature type="domain" description="Thioredoxin" evidence="1">
    <location>
        <begin position="1"/>
        <end position="155"/>
    </location>
</feature>
<gene>
    <name evidence="2" type="ORF">MPOL1434_LOCUS11696</name>
</gene>
<dbReference type="InterPro" id="IPR036249">
    <property type="entry name" value="Thioredoxin-like_sf"/>
</dbReference>
<proteinExistence type="predicted"/>
<name>A0A7S0B3D4_9STRA</name>
<dbReference type="GO" id="GO:0031397">
    <property type="term" value="P:negative regulation of protein ubiquitination"/>
    <property type="evidence" value="ECO:0007669"/>
    <property type="project" value="TreeGrafter"/>
</dbReference>
<evidence type="ECO:0000313" key="2">
    <source>
        <dbReference type="EMBL" id="CAD8381755.1"/>
    </source>
</evidence>
<reference evidence="2" key="1">
    <citation type="submission" date="2021-01" db="EMBL/GenBank/DDBJ databases">
        <authorList>
            <person name="Corre E."/>
            <person name="Pelletier E."/>
            <person name="Niang G."/>
            <person name="Scheremetjew M."/>
            <person name="Finn R."/>
            <person name="Kale V."/>
            <person name="Holt S."/>
            <person name="Cochrane G."/>
            <person name="Meng A."/>
            <person name="Brown T."/>
            <person name="Cohen L."/>
        </authorList>
    </citation>
    <scope>NUCLEOTIDE SEQUENCE</scope>
    <source>
        <strain evidence="2">CCMP3303</strain>
    </source>
</reference>
<dbReference type="EMBL" id="HBEJ01020062">
    <property type="protein sequence ID" value="CAD8381755.1"/>
    <property type="molecule type" value="Transcribed_RNA"/>
</dbReference>
<accession>A0A7S0B3D4</accession>
<dbReference type="InterPro" id="IPR012336">
    <property type="entry name" value="Thioredoxin-like_fold"/>
</dbReference>
<organism evidence="2">
    <name type="scientific">Minutocellus polymorphus</name>
    <dbReference type="NCBI Taxonomy" id="265543"/>
    <lineage>
        <taxon>Eukaryota</taxon>
        <taxon>Sar</taxon>
        <taxon>Stramenopiles</taxon>
        <taxon>Ochrophyta</taxon>
        <taxon>Bacillariophyta</taxon>
        <taxon>Mediophyceae</taxon>
        <taxon>Cymatosirophycidae</taxon>
        <taxon>Cymatosirales</taxon>
        <taxon>Cymatosiraceae</taxon>
        <taxon>Minutocellus</taxon>
    </lineage>
</organism>
<dbReference type="PANTHER" id="PTHR46472">
    <property type="entry name" value="NUCLEOREDOXIN"/>
    <property type="match status" value="1"/>
</dbReference>
<dbReference type="PANTHER" id="PTHR46472:SF1">
    <property type="entry name" value="NUCLEOREDOXIN"/>
    <property type="match status" value="1"/>
</dbReference>
<sequence length="155" mass="16788">MSLFSDATLINAADGSPASAPTVTTGIVFSSSWCPDCVPFVARLGEMYECLNEEEKKFEVVFVSSDRDASSMAAYMKAKHPDWLAVAYDDPTRNEWKRKFGCCAGSEAAALNVNPRKYGIPALVLVKPDGSVIKENGVPEVESFQGGDELPSAWQ</sequence>
<dbReference type="SUPFAM" id="SSF52833">
    <property type="entry name" value="Thioredoxin-like"/>
    <property type="match status" value="1"/>
</dbReference>
<protein>
    <recommendedName>
        <fullName evidence="1">Thioredoxin domain-containing protein</fullName>
    </recommendedName>
</protein>
<dbReference type="Gene3D" id="3.40.30.10">
    <property type="entry name" value="Glutaredoxin"/>
    <property type="match status" value="1"/>
</dbReference>